<dbReference type="Proteomes" id="UP000037660">
    <property type="component" value="Unassembled WGS sequence"/>
</dbReference>
<organism evidence="2 3">
    <name type="scientific">Piscinibacter sakaiensis</name>
    <name type="common">Ideonella sakaiensis</name>
    <dbReference type="NCBI Taxonomy" id="1547922"/>
    <lineage>
        <taxon>Bacteria</taxon>
        <taxon>Pseudomonadati</taxon>
        <taxon>Pseudomonadota</taxon>
        <taxon>Betaproteobacteria</taxon>
        <taxon>Burkholderiales</taxon>
        <taxon>Sphaerotilaceae</taxon>
        <taxon>Piscinibacter</taxon>
    </lineage>
</organism>
<name>A0A0K8P621_PISS1</name>
<proteinExistence type="inferred from homology"/>
<gene>
    <name evidence="2" type="ORF">ISF6_4173</name>
</gene>
<dbReference type="RefSeq" id="WP_054021880.1">
    <property type="nucleotide sequence ID" value="NZ_BBYR01000065.1"/>
</dbReference>
<dbReference type="OrthoDB" id="7246401at2"/>
<comment type="similarity">
    <text evidence="1">Belongs to the UPF0065 (bug) family.</text>
</comment>
<dbReference type="PANTHER" id="PTHR42928">
    <property type="entry name" value="TRICARBOXYLATE-BINDING PROTEIN"/>
    <property type="match status" value="1"/>
</dbReference>
<dbReference type="Pfam" id="PF03401">
    <property type="entry name" value="TctC"/>
    <property type="match status" value="1"/>
</dbReference>
<dbReference type="InterPro" id="IPR005064">
    <property type="entry name" value="BUG"/>
</dbReference>
<reference evidence="2 3" key="2">
    <citation type="journal article" date="2016" name="Science">
        <title>A bacterium that degrades and assimilates poly(ethylene terephthalate).</title>
        <authorList>
            <person name="Yoshida S."/>
            <person name="Hiraga K."/>
            <person name="Takehana T."/>
            <person name="Taniguchi I."/>
            <person name="Yamaji H."/>
            <person name="Maeda Y."/>
            <person name="Toyohara K."/>
            <person name="Miyamoto K."/>
            <person name="Kimura Y."/>
            <person name="Oda K."/>
        </authorList>
    </citation>
    <scope>NUCLEOTIDE SEQUENCE [LARGE SCALE GENOMIC DNA]</scope>
    <source>
        <strain evidence="3">NBRC 110686 / TISTR 2288 / 201-F6</strain>
    </source>
</reference>
<dbReference type="Gene3D" id="3.40.190.150">
    <property type="entry name" value="Bordetella uptake gene, domain 1"/>
    <property type="match status" value="1"/>
</dbReference>
<protein>
    <submittedName>
        <fullName evidence="2">Putative exported protein</fullName>
    </submittedName>
</protein>
<dbReference type="SUPFAM" id="SSF53850">
    <property type="entry name" value="Periplasmic binding protein-like II"/>
    <property type="match status" value="1"/>
</dbReference>
<dbReference type="InterPro" id="IPR042100">
    <property type="entry name" value="Bug_dom1"/>
</dbReference>
<evidence type="ECO:0000256" key="1">
    <source>
        <dbReference type="ARBA" id="ARBA00006987"/>
    </source>
</evidence>
<dbReference type="AlphaFoldDB" id="A0A0K8P621"/>
<reference evidence="3" key="1">
    <citation type="submission" date="2015-07" db="EMBL/GenBank/DDBJ databases">
        <title>Discovery of a poly(ethylene terephthalate assimilation.</title>
        <authorList>
            <person name="Yoshida S."/>
            <person name="Hiraga K."/>
            <person name="Takehana T."/>
            <person name="Taniguchi I."/>
            <person name="Yamaji H."/>
            <person name="Maeda Y."/>
            <person name="Toyohara K."/>
            <person name="Miyamoto K."/>
            <person name="Kimura Y."/>
            <person name="Oda K."/>
        </authorList>
    </citation>
    <scope>NUCLEOTIDE SEQUENCE [LARGE SCALE GENOMIC DNA]</scope>
    <source>
        <strain evidence="3">NBRC 110686 / TISTR 2288 / 201-F6</strain>
    </source>
</reference>
<dbReference type="EMBL" id="BBYR01000065">
    <property type="protein sequence ID" value="GAP37979.1"/>
    <property type="molecule type" value="Genomic_DNA"/>
</dbReference>
<dbReference type="STRING" id="1547922.ISF6_4173"/>
<comment type="caution">
    <text evidence="2">The sequence shown here is derived from an EMBL/GenBank/DDBJ whole genome shotgun (WGS) entry which is preliminary data.</text>
</comment>
<evidence type="ECO:0000313" key="2">
    <source>
        <dbReference type="EMBL" id="GAP37979.1"/>
    </source>
</evidence>
<accession>A0A0K8P621</accession>
<dbReference type="PIRSF" id="PIRSF017082">
    <property type="entry name" value="YflP"/>
    <property type="match status" value="1"/>
</dbReference>
<evidence type="ECO:0000313" key="3">
    <source>
        <dbReference type="Proteomes" id="UP000037660"/>
    </source>
</evidence>
<dbReference type="CDD" id="cd07012">
    <property type="entry name" value="PBP2_Bug_TTT"/>
    <property type="match status" value="1"/>
</dbReference>
<dbReference type="PANTHER" id="PTHR42928:SF5">
    <property type="entry name" value="BLR1237 PROTEIN"/>
    <property type="match status" value="1"/>
</dbReference>
<sequence length="332" mass="35533">MTRQRNHAPSSLQRRLVARAGLALGLAAGLCPLAGAQERYPSRPIEMIVPWGPGGGADVLGRIVGRWLETDLKTPVPVSNLAGASGMIGLGRLAQLPADGHALAVLTGDSLMMAASPAPTFRIAETTALAVLVRQPSGLFLPPGGRYKSWDDVVKALQAKPGSVTVAITGPNTADDLTVRYLASRGLSLVGVPYTKPGERYAAVVGGHVDLLYEQAGDLRGFLDAGQLKPILFFAEQRLAAPFADVPVSRELGYEILLPQVRALLVRSGTDTQRLQALSRSIERFVASPEYRQFIEQQLALPDSFLPLARAQPFLQSELEVSRKLLATYGVK</sequence>
<dbReference type="Gene3D" id="3.40.190.10">
    <property type="entry name" value="Periplasmic binding protein-like II"/>
    <property type="match status" value="1"/>
</dbReference>
<keyword evidence="3" id="KW-1185">Reference proteome</keyword>